<accession>A0A1V4BPA4</accession>
<feature type="transmembrane region" description="Helical" evidence="1">
    <location>
        <begin position="23"/>
        <end position="39"/>
    </location>
</feature>
<proteinExistence type="predicted"/>
<keyword evidence="1" id="KW-1133">Transmembrane helix</keyword>
<gene>
    <name evidence="2" type="ORF">B1L04_25860</name>
</gene>
<sequence>MDQKIKDIIEVADKLESRVSSHWNFYTVAVVAIIGWLVSSKKDFSLSYSQALVATIVCIGFFIANFYGIRAATKRVIAVESELNALAKKTEFESALLKKELSYSSSTLLPSWVLHIFVDIIVLFVIWSSVKN</sequence>
<name>A0A1V4BPA4_MICAE</name>
<feature type="transmembrane region" description="Helical" evidence="1">
    <location>
        <begin position="112"/>
        <end position="130"/>
    </location>
</feature>
<organism evidence="2 3">
    <name type="scientific">Microcystis aeruginosa KW</name>
    <dbReference type="NCBI Taxonomy" id="1960155"/>
    <lineage>
        <taxon>Bacteria</taxon>
        <taxon>Bacillati</taxon>
        <taxon>Cyanobacteriota</taxon>
        <taxon>Cyanophyceae</taxon>
        <taxon>Oscillatoriophycideae</taxon>
        <taxon>Chroococcales</taxon>
        <taxon>Microcystaceae</taxon>
        <taxon>Microcystis</taxon>
    </lineage>
</organism>
<dbReference type="EMBL" id="MVGR01000005">
    <property type="protein sequence ID" value="OPF15836.1"/>
    <property type="molecule type" value="Genomic_DNA"/>
</dbReference>
<protein>
    <submittedName>
        <fullName evidence="2">Uncharacterized protein</fullName>
    </submittedName>
</protein>
<evidence type="ECO:0000313" key="3">
    <source>
        <dbReference type="Proteomes" id="UP000189835"/>
    </source>
</evidence>
<feature type="transmembrane region" description="Helical" evidence="1">
    <location>
        <begin position="51"/>
        <end position="69"/>
    </location>
</feature>
<comment type="caution">
    <text evidence="2">The sequence shown here is derived from an EMBL/GenBank/DDBJ whole genome shotgun (WGS) entry which is preliminary data.</text>
</comment>
<evidence type="ECO:0000256" key="1">
    <source>
        <dbReference type="SAM" id="Phobius"/>
    </source>
</evidence>
<evidence type="ECO:0000313" key="2">
    <source>
        <dbReference type="EMBL" id="OPF15836.1"/>
    </source>
</evidence>
<keyword evidence="1" id="KW-0472">Membrane</keyword>
<dbReference type="AlphaFoldDB" id="A0A1V4BPA4"/>
<dbReference type="RefSeq" id="WP_079209842.1">
    <property type="nucleotide sequence ID" value="NZ_MVGR01000005.1"/>
</dbReference>
<dbReference type="Proteomes" id="UP000189835">
    <property type="component" value="Unassembled WGS sequence"/>
</dbReference>
<reference evidence="2 3" key="1">
    <citation type="submission" date="2017-02" db="EMBL/GenBank/DDBJ databases">
        <title>Genome sequence of Microcystis aeruginosa KW.</title>
        <authorList>
            <person name="Oh H.-M."/>
            <person name="Ahn C.-Y."/>
            <person name="Jeong H."/>
            <person name="Srivastava A."/>
            <person name="Lee H.-G."/>
            <person name="Kang S.-R."/>
        </authorList>
    </citation>
    <scope>NUCLEOTIDE SEQUENCE [LARGE SCALE GENOMIC DNA]</scope>
    <source>
        <strain evidence="2 3">KW</strain>
    </source>
</reference>
<keyword evidence="1" id="KW-0812">Transmembrane</keyword>